<accession>A0ABU5Q7L8</accession>
<dbReference type="Proteomes" id="UP001302949">
    <property type="component" value="Unassembled WGS sequence"/>
</dbReference>
<dbReference type="PANTHER" id="PTHR36173:SF2">
    <property type="entry name" value="RIBONUCLEASE VAPC16"/>
    <property type="match status" value="1"/>
</dbReference>
<dbReference type="PANTHER" id="PTHR36173">
    <property type="entry name" value="RIBONUCLEASE VAPC16-RELATED"/>
    <property type="match status" value="1"/>
</dbReference>
<dbReference type="InterPro" id="IPR052919">
    <property type="entry name" value="TA_system_RNase"/>
</dbReference>
<proteinExistence type="predicted"/>
<keyword evidence="3" id="KW-1185">Reference proteome</keyword>
<dbReference type="Pfam" id="PF01850">
    <property type="entry name" value="PIN"/>
    <property type="match status" value="1"/>
</dbReference>
<evidence type="ECO:0000313" key="2">
    <source>
        <dbReference type="EMBL" id="MEA5138836.1"/>
    </source>
</evidence>
<evidence type="ECO:0000259" key="1">
    <source>
        <dbReference type="Pfam" id="PF01850"/>
    </source>
</evidence>
<gene>
    <name evidence="2" type="ORF">VB248_06820</name>
</gene>
<name>A0ABU5Q7L8_9BACT</name>
<dbReference type="EMBL" id="JAYFUM010000007">
    <property type="protein sequence ID" value="MEA5138836.1"/>
    <property type="molecule type" value="Genomic_DNA"/>
</dbReference>
<comment type="caution">
    <text evidence="2">The sequence shown here is derived from an EMBL/GenBank/DDBJ whole genome shotgun (WGS) entry which is preliminary data.</text>
</comment>
<sequence>MDTQIVIWSLIAPDKISLSVREILETNTIKVSQISLFEIAIKQKIGKLPEFDLSLEKTIIYLLEANFEILPIKNAHIIAYHNIPLIPFHKDPFDRLILSTALSEDIPIISADENFRHYQGQIRLISN</sequence>
<dbReference type="InterPro" id="IPR041705">
    <property type="entry name" value="PIN_Sll0205"/>
</dbReference>
<dbReference type="SUPFAM" id="SSF88723">
    <property type="entry name" value="PIN domain-like"/>
    <property type="match status" value="1"/>
</dbReference>
<dbReference type="RefSeq" id="WP_323296133.1">
    <property type="nucleotide sequence ID" value="NZ_JAYFUM010000007.1"/>
</dbReference>
<feature type="domain" description="PIN" evidence="1">
    <location>
        <begin position="2"/>
        <end position="119"/>
    </location>
</feature>
<dbReference type="Gene3D" id="3.40.50.1010">
    <property type="entry name" value="5'-nuclease"/>
    <property type="match status" value="1"/>
</dbReference>
<dbReference type="InterPro" id="IPR029060">
    <property type="entry name" value="PIN-like_dom_sf"/>
</dbReference>
<dbReference type="InterPro" id="IPR002716">
    <property type="entry name" value="PIN_dom"/>
</dbReference>
<reference evidence="2 3" key="1">
    <citation type="submission" date="2023-12" db="EMBL/GenBank/DDBJ databases">
        <title>Novel species of the genus Arcicella isolated from rivers.</title>
        <authorList>
            <person name="Lu H."/>
        </authorList>
    </citation>
    <scope>NUCLEOTIDE SEQUENCE [LARGE SCALE GENOMIC DNA]</scope>
    <source>
        <strain evidence="2 3">KCTC 23307</strain>
    </source>
</reference>
<dbReference type="CDD" id="cd09872">
    <property type="entry name" value="PIN_Sll0205-like"/>
    <property type="match status" value="1"/>
</dbReference>
<organism evidence="2 3">
    <name type="scientific">Arcicella rigui</name>
    <dbReference type="NCBI Taxonomy" id="797020"/>
    <lineage>
        <taxon>Bacteria</taxon>
        <taxon>Pseudomonadati</taxon>
        <taxon>Bacteroidota</taxon>
        <taxon>Cytophagia</taxon>
        <taxon>Cytophagales</taxon>
        <taxon>Flectobacillaceae</taxon>
        <taxon>Arcicella</taxon>
    </lineage>
</organism>
<protein>
    <submittedName>
        <fullName evidence="2">Type II toxin-antitoxin system VapC family toxin</fullName>
    </submittedName>
</protein>
<evidence type="ECO:0000313" key="3">
    <source>
        <dbReference type="Proteomes" id="UP001302949"/>
    </source>
</evidence>